<protein>
    <recommendedName>
        <fullName evidence="5">Flagellar hook-associated protein 2</fullName>
        <shortName evidence="5">HAP2</shortName>
    </recommendedName>
    <alternativeName>
        <fullName evidence="5">Flagellar cap protein</fullName>
    </alternativeName>
</protein>
<dbReference type="PANTHER" id="PTHR30288">
    <property type="entry name" value="FLAGELLAR CAP/ASSEMBLY PROTEIN FLID"/>
    <property type="match status" value="1"/>
</dbReference>
<evidence type="ECO:0000256" key="5">
    <source>
        <dbReference type="RuleBase" id="RU362066"/>
    </source>
</evidence>
<feature type="domain" description="Flagellar hook-associated protein 2 N-terminal" evidence="6">
    <location>
        <begin position="13"/>
        <end position="111"/>
    </location>
</feature>
<reference evidence="8 9" key="2">
    <citation type="journal article" date="2021" name="Microorganisms">
        <title>The Ever-Expanding Pseudomonas Genus: Description of 43 New Species and Partition of the Pseudomonas putida Group.</title>
        <authorList>
            <person name="Girard L."/>
            <person name="Lood C."/>
            <person name="Hofte M."/>
            <person name="Vandamme P."/>
            <person name="Rokni-Zadeh H."/>
            <person name="van Noort V."/>
            <person name="Lavigne R."/>
            <person name="De Mot R."/>
        </authorList>
    </citation>
    <scope>NUCLEOTIDE SEQUENCE [LARGE SCALE GENOMIC DNA]</scope>
    <source>
        <strain evidence="8 9">RW8P3</strain>
    </source>
</reference>
<keyword evidence="4 5" id="KW-0975">Bacterial flagellum</keyword>
<keyword evidence="5" id="KW-0964">Secreted</keyword>
<dbReference type="Pfam" id="PF07195">
    <property type="entry name" value="FliD_C"/>
    <property type="match status" value="1"/>
</dbReference>
<sequence>MASPILPGTGLGSGLDISSIVTALVNADKSAKQTQIDSATKTNTLKISGIASLKSALAAFQKTMTDLSASTSTAFAGYTATSGTATTLTATSDNTAVPGTYNVVVSSLATGSKVASASFAGGTSSAIPSGTLTISQNGTNYNVDIPANATLQSTRDLINSKLGSNGFSANIVTDSSGASRMVISSTTTGAGSDIKVSGISGLEIDGTQVMGSNPSATASGAVTALATDASLTVDGLKVTSKSNTVTGAISGLTLNLLSAGASTGNGTFAGASSTVTVANNTSGLQTSIQSFVDSYNTLMNTINTLSKATADADGNLTVSAAFTGDSLPRSLISDLRAQLTTTGAGGPLSVLSQLGVLTVAGNDASNSGNLSFDTATFTKAMATPGMSGQVQQLFNGTNSTNGLFSRLGTALNTYLGTPVGSSGVRTGGVLDARNTSLQSIAKDLTNQQAALDLRVANMTKTLTAKYNAMDLLVGQMKATATSITSFFTSLNAQKSSS</sequence>
<dbReference type="KEGG" id="pvw:HU752_009105"/>
<evidence type="ECO:0000313" key="9">
    <source>
        <dbReference type="Proteomes" id="UP000634530"/>
    </source>
</evidence>
<gene>
    <name evidence="8" type="primary">fliD</name>
    <name evidence="8" type="ORF">HU752_009105</name>
</gene>
<dbReference type="GO" id="GO:0009424">
    <property type="term" value="C:bacterial-type flagellum hook"/>
    <property type="evidence" value="ECO:0007669"/>
    <property type="project" value="UniProtKB-UniRule"/>
</dbReference>
<keyword evidence="8" id="KW-0282">Flagellum</keyword>
<dbReference type="InterPro" id="IPR003481">
    <property type="entry name" value="FliD_N"/>
</dbReference>
<evidence type="ECO:0000256" key="2">
    <source>
        <dbReference type="ARBA" id="ARBA00011255"/>
    </source>
</evidence>
<evidence type="ECO:0000256" key="3">
    <source>
        <dbReference type="ARBA" id="ARBA00023054"/>
    </source>
</evidence>
<dbReference type="AlphaFoldDB" id="A0A9E6TSV7"/>
<comment type="function">
    <text evidence="5">Required for morphogenesis and for the elongation of the flagellar filament by facilitating polymerization of the flagellin monomers at the tip of growing filament. Forms a capping structure, which prevents flagellin subunits (transported through the central channel of the flagellum) from leaking out without polymerization at the distal end.</text>
</comment>
<accession>A0A9E6TSV7</accession>
<dbReference type="InterPro" id="IPR040026">
    <property type="entry name" value="FliD"/>
</dbReference>
<name>A0A9E6TSV7_9PSED</name>
<dbReference type="Pfam" id="PF07196">
    <property type="entry name" value="Flagellin_IN"/>
    <property type="match status" value="1"/>
</dbReference>
<evidence type="ECO:0000313" key="8">
    <source>
        <dbReference type="EMBL" id="QXI30088.1"/>
    </source>
</evidence>
<dbReference type="GO" id="GO:0005576">
    <property type="term" value="C:extracellular region"/>
    <property type="evidence" value="ECO:0007669"/>
    <property type="project" value="UniProtKB-SubCell"/>
</dbReference>
<dbReference type="GO" id="GO:0007155">
    <property type="term" value="P:cell adhesion"/>
    <property type="evidence" value="ECO:0007669"/>
    <property type="project" value="InterPro"/>
</dbReference>
<dbReference type="InterPro" id="IPR010810">
    <property type="entry name" value="Flagellin_hook_IN_motif"/>
</dbReference>
<evidence type="ECO:0000259" key="6">
    <source>
        <dbReference type="Pfam" id="PF02465"/>
    </source>
</evidence>
<keyword evidence="9" id="KW-1185">Reference proteome</keyword>
<dbReference type="GO" id="GO:0009421">
    <property type="term" value="C:bacterial-type flagellum filament cap"/>
    <property type="evidence" value="ECO:0007669"/>
    <property type="project" value="InterPro"/>
</dbReference>
<feature type="domain" description="Flagellar hook-associated protein 2 C-terminal" evidence="7">
    <location>
        <begin position="226"/>
        <end position="478"/>
    </location>
</feature>
<comment type="subcellular location">
    <subcellularLocation>
        <location evidence="5">Secreted</location>
    </subcellularLocation>
    <subcellularLocation>
        <location evidence="5">Bacterial flagellum</location>
    </subcellularLocation>
</comment>
<dbReference type="Proteomes" id="UP000634530">
    <property type="component" value="Chromosome"/>
</dbReference>
<keyword evidence="8" id="KW-0966">Cell projection</keyword>
<dbReference type="InterPro" id="IPR010809">
    <property type="entry name" value="FliD_C"/>
</dbReference>
<dbReference type="GO" id="GO:0071973">
    <property type="term" value="P:bacterial-type flagellum-dependent cell motility"/>
    <property type="evidence" value="ECO:0007669"/>
    <property type="project" value="TreeGrafter"/>
</dbReference>
<comment type="similarity">
    <text evidence="1 5">Belongs to the FliD family.</text>
</comment>
<dbReference type="PANTHER" id="PTHR30288:SF0">
    <property type="entry name" value="FLAGELLAR HOOK-ASSOCIATED PROTEIN 2"/>
    <property type="match status" value="1"/>
</dbReference>
<evidence type="ECO:0000259" key="7">
    <source>
        <dbReference type="Pfam" id="PF07195"/>
    </source>
</evidence>
<reference evidence="8 9" key="1">
    <citation type="journal article" date="2020" name="Microorganisms">
        <title>Reliable Identification of Environmental Pseudomonas Isolates Using the rpoD Gene.</title>
        <authorList>
            <consortium name="The Broad Institute Genome Sequencing Platform"/>
            <person name="Girard L."/>
            <person name="Lood C."/>
            <person name="Rokni-Zadeh H."/>
            <person name="van Noort V."/>
            <person name="Lavigne R."/>
            <person name="De Mot R."/>
        </authorList>
    </citation>
    <scope>NUCLEOTIDE SEQUENCE [LARGE SCALE GENOMIC DNA]</scope>
    <source>
        <strain evidence="8 9">RW8P3</strain>
    </source>
</reference>
<dbReference type="EMBL" id="CP077093">
    <property type="protein sequence ID" value="QXI30088.1"/>
    <property type="molecule type" value="Genomic_DNA"/>
</dbReference>
<evidence type="ECO:0000256" key="1">
    <source>
        <dbReference type="ARBA" id="ARBA00009764"/>
    </source>
</evidence>
<keyword evidence="3" id="KW-0175">Coiled coil</keyword>
<dbReference type="RefSeq" id="WP_186677649.1">
    <property type="nucleotide sequence ID" value="NZ_CP077093.1"/>
</dbReference>
<dbReference type="Pfam" id="PF02465">
    <property type="entry name" value="FliD_N"/>
    <property type="match status" value="1"/>
</dbReference>
<organism evidence="8 9">
    <name type="scientific">Pseudomonas vanderleydeniana</name>
    <dbReference type="NCBI Taxonomy" id="2745495"/>
    <lineage>
        <taxon>Bacteria</taxon>
        <taxon>Pseudomonadati</taxon>
        <taxon>Pseudomonadota</taxon>
        <taxon>Gammaproteobacteria</taxon>
        <taxon>Pseudomonadales</taxon>
        <taxon>Pseudomonadaceae</taxon>
        <taxon>Pseudomonas</taxon>
    </lineage>
</organism>
<keyword evidence="8" id="KW-0969">Cilium</keyword>
<evidence type="ECO:0000256" key="4">
    <source>
        <dbReference type="ARBA" id="ARBA00023143"/>
    </source>
</evidence>
<proteinExistence type="inferred from homology"/>
<comment type="subunit">
    <text evidence="2 5">Homopentamer.</text>
</comment>